<keyword evidence="3" id="KW-0949">S-adenosyl-L-methionine</keyword>
<feature type="domain" description="Radical SAM core" evidence="7">
    <location>
        <begin position="6"/>
        <end position="200"/>
    </location>
</feature>
<keyword evidence="5" id="KW-0408">Iron</keyword>
<evidence type="ECO:0000256" key="5">
    <source>
        <dbReference type="ARBA" id="ARBA00023004"/>
    </source>
</evidence>
<reference evidence="8 9" key="1">
    <citation type="submission" date="2016-10" db="EMBL/GenBank/DDBJ databases">
        <authorList>
            <person name="de Groot N.N."/>
        </authorList>
    </citation>
    <scope>NUCLEOTIDE SEQUENCE [LARGE SCALE GENOMIC DNA]</scope>
    <source>
        <strain evidence="8 9">AR40</strain>
    </source>
</reference>
<evidence type="ECO:0000256" key="2">
    <source>
        <dbReference type="ARBA" id="ARBA00022485"/>
    </source>
</evidence>
<protein>
    <submittedName>
        <fullName evidence="8">Radical SAM protein, TatD family-associated</fullName>
    </submittedName>
</protein>
<evidence type="ECO:0000256" key="4">
    <source>
        <dbReference type="ARBA" id="ARBA00022723"/>
    </source>
</evidence>
<accession>A0A1H9QPF5</accession>
<dbReference type="Proteomes" id="UP000182584">
    <property type="component" value="Unassembled WGS sequence"/>
</dbReference>
<dbReference type="NCBIfam" id="TIGR04038">
    <property type="entry name" value="tatD_link_rSAM"/>
    <property type="match status" value="1"/>
</dbReference>
<keyword evidence="4" id="KW-0479">Metal-binding</keyword>
<dbReference type="AlphaFoldDB" id="A0A1H9QPF5"/>
<keyword evidence="2" id="KW-0004">4Fe-4S</keyword>
<dbReference type="SUPFAM" id="SSF102114">
    <property type="entry name" value="Radical SAM enzymes"/>
    <property type="match status" value="1"/>
</dbReference>
<comment type="cofactor">
    <cofactor evidence="1">
        <name>[4Fe-4S] cluster</name>
        <dbReference type="ChEBI" id="CHEBI:49883"/>
    </cofactor>
</comment>
<dbReference type="Gene3D" id="3.20.20.70">
    <property type="entry name" value="Aldolase class I"/>
    <property type="match status" value="1"/>
</dbReference>
<dbReference type="SFLD" id="SFLDG01111">
    <property type="entry name" value="Uncharacterised_Radical_SAM_Su"/>
    <property type="match status" value="1"/>
</dbReference>
<dbReference type="OrthoDB" id="6258756at2"/>
<proteinExistence type="predicted"/>
<dbReference type="PROSITE" id="PS51918">
    <property type="entry name" value="RADICAL_SAM"/>
    <property type="match status" value="1"/>
</dbReference>
<keyword evidence="6" id="KW-0411">Iron-sulfur</keyword>
<dbReference type="EMBL" id="FOGJ01000008">
    <property type="protein sequence ID" value="SER62342.1"/>
    <property type="molecule type" value="Genomic_DNA"/>
</dbReference>
<evidence type="ECO:0000256" key="3">
    <source>
        <dbReference type="ARBA" id="ARBA00022691"/>
    </source>
</evidence>
<dbReference type="SFLD" id="SFLDS00029">
    <property type="entry name" value="Radical_SAM"/>
    <property type="match status" value="1"/>
</dbReference>
<evidence type="ECO:0000256" key="1">
    <source>
        <dbReference type="ARBA" id="ARBA00001966"/>
    </source>
</evidence>
<dbReference type="PANTHER" id="PTHR30352:SF5">
    <property type="entry name" value="PYRUVATE FORMATE-LYASE 1-ACTIVATING ENZYME"/>
    <property type="match status" value="1"/>
</dbReference>
<dbReference type="GO" id="GO:0003824">
    <property type="term" value="F:catalytic activity"/>
    <property type="evidence" value="ECO:0007669"/>
    <property type="project" value="InterPro"/>
</dbReference>
<dbReference type="GO" id="GO:0051539">
    <property type="term" value="F:4 iron, 4 sulfur cluster binding"/>
    <property type="evidence" value="ECO:0007669"/>
    <property type="project" value="UniProtKB-KW"/>
</dbReference>
<dbReference type="InterPro" id="IPR034457">
    <property type="entry name" value="Organic_radical-activating"/>
</dbReference>
<evidence type="ECO:0000313" key="9">
    <source>
        <dbReference type="Proteomes" id="UP000182584"/>
    </source>
</evidence>
<evidence type="ECO:0000313" key="8">
    <source>
        <dbReference type="EMBL" id="SER62342.1"/>
    </source>
</evidence>
<dbReference type="CDD" id="cd01335">
    <property type="entry name" value="Radical_SAM"/>
    <property type="match status" value="1"/>
</dbReference>
<dbReference type="Pfam" id="PF04055">
    <property type="entry name" value="Radical_SAM"/>
    <property type="match status" value="1"/>
</dbReference>
<sequence length="200" mass="22630">MADIIYTYKDSVYANITNKCNCRCTFCIRFVKDGVGDADTLWHQVNPSKEEVIDAIKSFDFTGYKELVFCGYGEPTCQLNILLDAAAYAKKEKGLKIRLNTNGQGSAENGRDIVPELSKVIDSVSVSLNAPSKKEYEDVTRPILTNGFENMVEFTKRCREVIGDVRWSIVDVLPDEEKDRCIALSNEHNIPLRIRKYSND</sequence>
<dbReference type="GO" id="GO:0046872">
    <property type="term" value="F:metal ion binding"/>
    <property type="evidence" value="ECO:0007669"/>
    <property type="project" value="UniProtKB-KW"/>
</dbReference>
<evidence type="ECO:0000259" key="7">
    <source>
        <dbReference type="PROSITE" id="PS51918"/>
    </source>
</evidence>
<dbReference type="InterPro" id="IPR058240">
    <property type="entry name" value="rSAM_sf"/>
</dbReference>
<dbReference type="InterPro" id="IPR013785">
    <property type="entry name" value="Aldolase_TIM"/>
</dbReference>
<organism evidence="8 9">
    <name type="scientific">Butyrivibrio fibrisolvens</name>
    <dbReference type="NCBI Taxonomy" id="831"/>
    <lineage>
        <taxon>Bacteria</taxon>
        <taxon>Bacillati</taxon>
        <taxon>Bacillota</taxon>
        <taxon>Clostridia</taxon>
        <taxon>Lachnospirales</taxon>
        <taxon>Lachnospiraceae</taxon>
        <taxon>Butyrivibrio</taxon>
    </lineage>
</organism>
<dbReference type="InterPro" id="IPR023821">
    <property type="entry name" value="rSAM_TatD-assoc"/>
</dbReference>
<evidence type="ECO:0000256" key="6">
    <source>
        <dbReference type="ARBA" id="ARBA00023014"/>
    </source>
</evidence>
<name>A0A1H9QPF5_BUTFI</name>
<gene>
    <name evidence="8" type="ORF">SAMN04487884_10875</name>
</gene>
<dbReference type="PANTHER" id="PTHR30352">
    <property type="entry name" value="PYRUVATE FORMATE-LYASE-ACTIVATING ENZYME"/>
    <property type="match status" value="1"/>
</dbReference>
<dbReference type="InterPro" id="IPR007197">
    <property type="entry name" value="rSAM"/>
</dbReference>
<dbReference type="RefSeq" id="WP_074755473.1">
    <property type="nucleotide sequence ID" value="NZ_FOGJ01000008.1"/>
</dbReference>